<dbReference type="EMBL" id="LN907858">
    <property type="protein sequence ID" value="CUU40149.1"/>
    <property type="molecule type" value="Genomic_DNA"/>
</dbReference>
<dbReference type="STRING" id="76936.BN2458_PEG1264"/>
<evidence type="ECO:0000313" key="2">
    <source>
        <dbReference type="EMBL" id="CUU40149.1"/>
    </source>
</evidence>
<feature type="transmembrane region" description="Helical" evidence="1">
    <location>
        <begin position="6"/>
        <end position="23"/>
    </location>
</feature>
<dbReference type="RefSeq" id="WP_034326065.1">
    <property type="nucleotide sequence ID" value="NZ_CAJTQN010000003.1"/>
</dbReference>
<keyword evidence="1" id="KW-0472">Membrane</keyword>
<evidence type="ECO:0000256" key="1">
    <source>
        <dbReference type="SAM" id="Phobius"/>
    </source>
</evidence>
<organism evidence="2 5">
    <name type="scientific">Helicobacter typhlonius</name>
    <dbReference type="NCBI Taxonomy" id="76936"/>
    <lineage>
        <taxon>Bacteria</taxon>
        <taxon>Pseudomonadati</taxon>
        <taxon>Campylobacterota</taxon>
        <taxon>Epsilonproteobacteria</taxon>
        <taxon>Campylobacterales</taxon>
        <taxon>Helicobacteraceae</taxon>
        <taxon>Helicobacter</taxon>
    </lineage>
</organism>
<dbReference type="AlphaFoldDB" id="A0A099UEV5"/>
<reference evidence="5" key="2">
    <citation type="submission" date="2015-11" db="EMBL/GenBank/DDBJ databases">
        <authorList>
            <person name="Anvar S.Y."/>
        </authorList>
    </citation>
    <scope>NUCLEOTIDE SEQUENCE [LARGE SCALE GENOMIC DNA]</scope>
</reference>
<gene>
    <name evidence="2" type="ORF">BN2458_PEG1264</name>
    <name evidence="3" type="ORF">LS75_004610</name>
</gene>
<dbReference type="OrthoDB" id="5328936at2"/>
<keyword evidence="4" id="KW-1185">Reference proteome</keyword>
<dbReference type="GeneID" id="78151460"/>
<sequence>MELYEKIIIASAMGLYLCFLIYQNRDYFTRSRKGDHSKNGSWVLDDGETIIKRGNTDTDKANDTQEDNDKYETIRIETQDGSKDYIEIKFPKEDKNQNDK</sequence>
<reference evidence="2" key="3">
    <citation type="submission" date="2015-11" db="EMBL/GenBank/DDBJ databases">
        <authorList>
            <person name="Zhang Y."/>
            <person name="Guo Z."/>
        </authorList>
    </citation>
    <scope>NUCLEOTIDE SEQUENCE</scope>
    <source>
        <strain evidence="2">1</strain>
    </source>
</reference>
<keyword evidence="1" id="KW-0812">Transmembrane</keyword>
<dbReference type="Proteomes" id="UP000029925">
    <property type="component" value="Unassembled WGS sequence"/>
</dbReference>
<accession>A0A099UEV5</accession>
<evidence type="ECO:0000313" key="4">
    <source>
        <dbReference type="Proteomes" id="UP000029925"/>
    </source>
</evidence>
<keyword evidence="1" id="KW-1133">Transmembrane helix</keyword>
<dbReference type="KEGG" id="hty:BN2458_PEG1264"/>
<name>A0A099UEV5_9HELI</name>
<reference evidence="3 4" key="1">
    <citation type="journal article" date="2014" name="Genome Announc.">
        <title>Draft genome sequences of eight enterohepatic helicobacter species isolated from both laboratory and wild rodents.</title>
        <authorList>
            <person name="Sheh A."/>
            <person name="Shen Z."/>
            <person name="Fox J.G."/>
        </authorList>
    </citation>
    <scope>NUCLEOTIDE SEQUENCE [LARGE SCALE GENOMIC DNA]</scope>
    <source>
        <strain evidence="3 4">MIT 98-6810</strain>
    </source>
</reference>
<evidence type="ECO:0000313" key="5">
    <source>
        <dbReference type="Proteomes" id="UP000064525"/>
    </source>
</evidence>
<dbReference type="EMBL" id="JRPF02000004">
    <property type="protein sequence ID" value="TLD78602.1"/>
    <property type="molecule type" value="Genomic_DNA"/>
</dbReference>
<proteinExistence type="predicted"/>
<dbReference type="Proteomes" id="UP000064525">
    <property type="component" value="Chromosome I"/>
</dbReference>
<evidence type="ECO:0000313" key="3">
    <source>
        <dbReference type="EMBL" id="TLD78602.1"/>
    </source>
</evidence>
<protein>
    <submittedName>
        <fullName evidence="2">Predicted membrane-associated</fullName>
    </submittedName>
</protein>
<dbReference type="PATRIC" id="fig|76936.10.peg.1234"/>